<dbReference type="AlphaFoldDB" id="A0A182IJ48"/>
<feature type="compositionally biased region" description="Polar residues" evidence="1">
    <location>
        <begin position="340"/>
        <end position="354"/>
    </location>
</feature>
<evidence type="ECO:0000313" key="3">
    <source>
        <dbReference type="EnsemblMetazoa" id="AATE000128-PA.1"/>
    </source>
</evidence>
<keyword evidence="2" id="KW-0812">Transmembrane</keyword>
<proteinExistence type="predicted"/>
<organism evidence="3">
    <name type="scientific">Anopheles atroparvus</name>
    <name type="common">European mosquito</name>
    <dbReference type="NCBI Taxonomy" id="41427"/>
    <lineage>
        <taxon>Eukaryota</taxon>
        <taxon>Metazoa</taxon>
        <taxon>Ecdysozoa</taxon>
        <taxon>Arthropoda</taxon>
        <taxon>Hexapoda</taxon>
        <taxon>Insecta</taxon>
        <taxon>Pterygota</taxon>
        <taxon>Neoptera</taxon>
        <taxon>Endopterygota</taxon>
        <taxon>Diptera</taxon>
        <taxon>Nematocera</taxon>
        <taxon>Culicoidea</taxon>
        <taxon>Culicidae</taxon>
        <taxon>Anophelinae</taxon>
        <taxon>Anopheles</taxon>
    </lineage>
</organism>
<accession>A0A182IJ48</accession>
<feature type="region of interest" description="Disordered" evidence="1">
    <location>
        <begin position="167"/>
        <end position="198"/>
    </location>
</feature>
<evidence type="ECO:0000256" key="1">
    <source>
        <dbReference type="SAM" id="MobiDB-lite"/>
    </source>
</evidence>
<feature type="compositionally biased region" description="Low complexity" evidence="1">
    <location>
        <begin position="355"/>
        <end position="364"/>
    </location>
</feature>
<protein>
    <recommendedName>
        <fullName evidence="4">Transmembrane protein</fullName>
    </recommendedName>
</protein>
<feature type="transmembrane region" description="Helical" evidence="2">
    <location>
        <begin position="630"/>
        <end position="649"/>
    </location>
</feature>
<dbReference type="VEuPathDB" id="VectorBase:AATE000128"/>
<evidence type="ECO:0008006" key="4">
    <source>
        <dbReference type="Google" id="ProtNLM"/>
    </source>
</evidence>
<keyword evidence="2" id="KW-0472">Membrane</keyword>
<name>A0A182IJ48_ANOAO</name>
<keyword evidence="2" id="KW-1133">Transmembrane helix</keyword>
<feature type="region of interest" description="Disordered" evidence="1">
    <location>
        <begin position="340"/>
        <end position="364"/>
    </location>
</feature>
<dbReference type="EnsemblMetazoa" id="AATE000128-RA">
    <property type="protein sequence ID" value="AATE000128-PA.1"/>
    <property type="gene ID" value="AATE000128"/>
</dbReference>
<reference evidence="3" key="1">
    <citation type="submission" date="2022-08" db="UniProtKB">
        <authorList>
            <consortium name="EnsemblMetazoa"/>
        </authorList>
    </citation>
    <scope>IDENTIFICATION</scope>
    <source>
        <strain evidence="3">EBRO</strain>
    </source>
</reference>
<evidence type="ECO:0000256" key="2">
    <source>
        <dbReference type="SAM" id="Phobius"/>
    </source>
</evidence>
<sequence length="668" mass="72707">MPPMPPPPAVSRAPPMSTPVPFPLVRHSSVNGMPTKLSLSVRLSSELANLSTASSRASSFFGLSVLIGSSSHLHWGKRKALLSSVLPENPFVRSCSSAARSFCANSSRRSGVSSSEAYACARSPSSSSSSKLSFALWNSSWLEPQLDSESGRVPCWWQSGMRSGCRLTGKHSPDEPRMMNFPRRAPDPEHTETVPPLPLPGAFGRSGESHDRRLLMSFSSLFESLLDRFELGVACRMKIVDWSSFSPAAPAARLSVAFVAPASPTTGQVVFWRNASRHLFSSRRISSSSNCCDGSARLLRLGDLLQQRTLAPRVHYPRHVVQVLDLQRLVVLERLHSSTASSSGNVQNWSDSCESPSARTSPPSRALANTVCIVSGSALSSLPSCRISTSHRGSSHSSQSSIVSHCLPVITFREMRRLPSSTVAFRSSQSKLKLSPRGGRCCLRLRACRASALTVWPRKWSRSVASIVRSTKCRSPSNTDVSFPSSSGSRLTLKGGKKRNRVTLLLRTATSTPYDTYLQSSCNFCITSRTTSSESDSSICASFFCTFDHQGRSHGSITSAILTLIYHGARCGLSSRSNGKAATPHGTLRDLSTLRGAFATKIRLSRREGETKTASERKHHQHAPTIKNKITFASMMMMLLLLLLLLLLLGSARPPISQTDLRMTEDPK</sequence>